<comment type="caution">
    <text evidence="2">The sequence shown here is derived from an EMBL/GenBank/DDBJ whole genome shotgun (WGS) entry which is preliminary data.</text>
</comment>
<gene>
    <name evidence="2" type="ORF">BJ986_001022</name>
</gene>
<dbReference type="RefSeq" id="WP_179421001.1">
    <property type="nucleotide sequence ID" value="NZ_JACCAB010000001.1"/>
</dbReference>
<proteinExistence type="predicted"/>
<evidence type="ECO:0000313" key="3">
    <source>
        <dbReference type="Proteomes" id="UP000573599"/>
    </source>
</evidence>
<accession>A0A852WJU4</accession>
<keyword evidence="1" id="KW-0732">Signal</keyword>
<evidence type="ECO:0000313" key="2">
    <source>
        <dbReference type="EMBL" id="NYG06535.1"/>
    </source>
</evidence>
<feature type="chain" id="PRO_5033062461" evidence="1">
    <location>
        <begin position="34"/>
        <end position="187"/>
    </location>
</feature>
<reference evidence="2 3" key="1">
    <citation type="submission" date="2020-07" db="EMBL/GenBank/DDBJ databases">
        <title>Sequencing the genomes of 1000 actinobacteria strains.</title>
        <authorList>
            <person name="Klenk H.-P."/>
        </authorList>
    </citation>
    <scope>NUCLEOTIDE SEQUENCE [LARGE SCALE GENOMIC DNA]</scope>
    <source>
        <strain evidence="2 3">DSM 23987</strain>
    </source>
</reference>
<dbReference type="PROSITE" id="PS51257">
    <property type="entry name" value="PROKAR_LIPOPROTEIN"/>
    <property type="match status" value="1"/>
</dbReference>
<dbReference type="EMBL" id="JACCAB010000001">
    <property type="protein sequence ID" value="NYG06535.1"/>
    <property type="molecule type" value="Genomic_DNA"/>
</dbReference>
<sequence>MKHQHHLRATTAAALAALAAGALLSACGSGAPAPDVTVTVTPTVTAKGPGGPSTPTVPTSDVKGRAFDFGFVRKVSTVAGTTVLELDRLTWTGLSDAKLAQTGVPTGPFVGAVPYTNQNAKLTYTIPVVNGARILYNHCIAHDQPIQTKSIDPTALTGLADRENTVLVQLDAEGRATSIQNIPGCPA</sequence>
<feature type="signal peptide" evidence="1">
    <location>
        <begin position="1"/>
        <end position="33"/>
    </location>
</feature>
<organism evidence="2 3">
    <name type="scientific">Pedococcus badiiscoriae</name>
    <dbReference type="NCBI Taxonomy" id="642776"/>
    <lineage>
        <taxon>Bacteria</taxon>
        <taxon>Bacillati</taxon>
        <taxon>Actinomycetota</taxon>
        <taxon>Actinomycetes</taxon>
        <taxon>Micrococcales</taxon>
        <taxon>Intrasporangiaceae</taxon>
        <taxon>Pedococcus</taxon>
    </lineage>
</organism>
<dbReference type="Proteomes" id="UP000573599">
    <property type="component" value="Unassembled WGS sequence"/>
</dbReference>
<dbReference type="AlphaFoldDB" id="A0A852WJU4"/>
<keyword evidence="3" id="KW-1185">Reference proteome</keyword>
<evidence type="ECO:0000256" key="1">
    <source>
        <dbReference type="SAM" id="SignalP"/>
    </source>
</evidence>
<protein>
    <submittedName>
        <fullName evidence="2">Uncharacterized protein</fullName>
    </submittedName>
</protein>
<name>A0A852WJU4_9MICO</name>